<dbReference type="Proteomes" id="UP000649328">
    <property type="component" value="Unassembled WGS sequence"/>
</dbReference>
<evidence type="ECO:0000256" key="1">
    <source>
        <dbReference type="SAM" id="MobiDB-lite"/>
    </source>
</evidence>
<evidence type="ECO:0000313" key="2">
    <source>
        <dbReference type="EMBL" id="KAF8004241.1"/>
    </source>
</evidence>
<name>A0A8H7LBS0_9ASCO</name>
<feature type="compositionally biased region" description="Polar residues" evidence="1">
    <location>
        <begin position="46"/>
        <end position="63"/>
    </location>
</feature>
<feature type="region of interest" description="Disordered" evidence="1">
    <location>
        <begin position="1"/>
        <end position="69"/>
    </location>
</feature>
<organism evidence="2 3">
    <name type="scientific">Metschnikowia pulcherrima</name>
    <dbReference type="NCBI Taxonomy" id="27326"/>
    <lineage>
        <taxon>Eukaryota</taxon>
        <taxon>Fungi</taxon>
        <taxon>Dikarya</taxon>
        <taxon>Ascomycota</taxon>
        <taxon>Saccharomycotina</taxon>
        <taxon>Pichiomycetes</taxon>
        <taxon>Metschnikowiaceae</taxon>
        <taxon>Metschnikowia</taxon>
    </lineage>
</organism>
<proteinExistence type="predicted"/>
<dbReference type="EMBL" id="JACBPP010000002">
    <property type="protein sequence ID" value="KAF8004241.1"/>
    <property type="molecule type" value="Genomic_DNA"/>
</dbReference>
<reference evidence="2" key="1">
    <citation type="submission" date="2020-10" db="EMBL/GenBank/DDBJ databases">
        <title>The Whole-Genome Sequence of Metschnikowia persimmonesis, a Novel Endophytic Yeast Species Isolated from Medicinal Plant Diospyros kaki Thumb.</title>
        <authorList>
            <person name="Rahmat E."/>
            <person name="Kang Y."/>
        </authorList>
    </citation>
    <scope>NUCLEOTIDE SEQUENCE</scope>
    <source>
        <strain evidence="2">KIOM G15050</strain>
    </source>
</reference>
<dbReference type="AlphaFoldDB" id="A0A8H7LBS0"/>
<accession>A0A8H7LBS0</accession>
<protein>
    <submittedName>
        <fullName evidence="2">Uncharacterized protein</fullName>
    </submittedName>
</protein>
<gene>
    <name evidence="2" type="ORF">HF325_001689</name>
</gene>
<comment type="caution">
    <text evidence="2">The sequence shown here is derived from an EMBL/GenBank/DDBJ whole genome shotgun (WGS) entry which is preliminary data.</text>
</comment>
<evidence type="ECO:0000313" key="3">
    <source>
        <dbReference type="Proteomes" id="UP000649328"/>
    </source>
</evidence>
<sequence>MPESGRDCRAAVTKAPVADISRADSSPAMPVTSADHNAHKAAPKPMSSSTLTETGSNPPQRNDQAAGIPSRIVAYPALVERAVPHSIQPNGADTAI</sequence>
<keyword evidence="3" id="KW-1185">Reference proteome</keyword>